<evidence type="ECO:0000256" key="4">
    <source>
        <dbReference type="ARBA" id="ARBA00022840"/>
    </source>
</evidence>
<dbReference type="SUPFAM" id="SSF56801">
    <property type="entry name" value="Acetyl-CoA synthetase-like"/>
    <property type="match status" value="1"/>
</dbReference>
<sequence length="573" mass="63876">TVNCLDQHVEKSPNRVALIWERDEPGTAVHVTYRELLDLTCRLANTLKKYGIQKGDRVAIYMSVSPLSVAAMLACARIGAVHTVVFAGFSAESLAGRIMDSECKAVITYNQGVRGGRIIELKTTVDEAVKNCPSIKHVFVAQRTDNKVQMGDHDIPLEEEMAKAPSVCTPESMDSEDMLFMLYTSGSTGKPKGIVHTQAGYLLYAAVTHKYVFDYQQGDVFGCVADIGWITGHSYVVYGPLCNGATSVLFESTPVYPDPGRYWEVVQRLKINQFYGAPTAIRLLLNYGEEWVKKYDRSSLKTLGSVGEPINNEAWQWFYQVVGEGRCTLVDTWWQTETGGICIAPRPSEEKAEIVPAMAMRPFFGIVPVLMDENGKVIEGNDVSGALCISQPWPGMARTIYGDHQRFVDAYFTTYPGYYFTGDGAYRNKKGYYQITGRMDDVINISGHRLGTAEIEDAMADHPEVPETAVIGYPHKIKGEGAFAFIVLKEQTAHVDRVKEELKTIVASKIAKYAVPDHILVVKRLPKTRSGKIMRRLLRKVVTEQSNMGDVTTLDDPSVVKEILDAYQKYKER</sequence>
<dbReference type="Gene3D" id="3.30.300.30">
    <property type="match status" value="1"/>
</dbReference>
<dbReference type="GO" id="GO:0016208">
    <property type="term" value="F:AMP binding"/>
    <property type="evidence" value="ECO:0007669"/>
    <property type="project" value="InterPro"/>
</dbReference>
<dbReference type="NCBIfam" id="NF001208">
    <property type="entry name" value="PRK00174.1"/>
    <property type="match status" value="1"/>
</dbReference>
<evidence type="ECO:0000256" key="1">
    <source>
        <dbReference type="ARBA" id="ARBA00006432"/>
    </source>
</evidence>
<evidence type="ECO:0000256" key="3">
    <source>
        <dbReference type="ARBA" id="ARBA00022741"/>
    </source>
</evidence>
<organism evidence="9 10">
    <name type="scientific">Antrostomus carolinensis</name>
    <name type="common">Chuck-will's-widow</name>
    <name type="synonym">Caprimulgus carolinensis</name>
    <dbReference type="NCBI Taxonomy" id="279965"/>
    <lineage>
        <taxon>Eukaryota</taxon>
        <taxon>Metazoa</taxon>
        <taxon>Chordata</taxon>
        <taxon>Craniata</taxon>
        <taxon>Vertebrata</taxon>
        <taxon>Euteleostomi</taxon>
        <taxon>Archelosauria</taxon>
        <taxon>Archosauria</taxon>
        <taxon>Dinosauria</taxon>
        <taxon>Saurischia</taxon>
        <taxon>Theropoda</taxon>
        <taxon>Coelurosauria</taxon>
        <taxon>Aves</taxon>
        <taxon>Neognathae</taxon>
        <taxon>Neoaves</taxon>
        <taxon>Strisores</taxon>
        <taxon>Caprimulgiformes</taxon>
        <taxon>Caprimulgidae</taxon>
        <taxon>Antrostomus</taxon>
    </lineage>
</organism>
<dbReference type="AlphaFoldDB" id="A0A094KRJ5"/>
<keyword evidence="10" id="KW-1185">Reference proteome</keyword>
<comment type="catalytic activity">
    <reaction evidence="6">
        <text>acetate + ATP + CoA = acetyl-CoA + AMP + diphosphate</text>
        <dbReference type="Rhea" id="RHEA:23176"/>
        <dbReference type="ChEBI" id="CHEBI:30089"/>
        <dbReference type="ChEBI" id="CHEBI:30616"/>
        <dbReference type="ChEBI" id="CHEBI:33019"/>
        <dbReference type="ChEBI" id="CHEBI:57287"/>
        <dbReference type="ChEBI" id="CHEBI:57288"/>
        <dbReference type="ChEBI" id="CHEBI:456215"/>
        <dbReference type="EC" id="6.2.1.1"/>
    </reaction>
</comment>
<name>A0A094KRJ5_ANTCR</name>
<evidence type="ECO:0000256" key="2">
    <source>
        <dbReference type="ARBA" id="ARBA00022598"/>
    </source>
</evidence>
<dbReference type="EMBL" id="KL354517">
    <property type="protein sequence ID" value="KFZ61225.1"/>
    <property type="molecule type" value="Genomic_DNA"/>
</dbReference>
<dbReference type="Pfam" id="PF13193">
    <property type="entry name" value="AMP-binding_C"/>
    <property type="match status" value="1"/>
</dbReference>
<feature type="non-terminal residue" evidence="9">
    <location>
        <position position="573"/>
    </location>
</feature>
<proteinExistence type="inferred from homology"/>
<dbReference type="Proteomes" id="UP000053620">
    <property type="component" value="Unassembled WGS sequence"/>
</dbReference>
<gene>
    <name evidence="9" type="ORF">N321_08791</name>
</gene>
<keyword evidence="2 6" id="KW-0436">Ligase</keyword>
<dbReference type="GO" id="GO:0006629">
    <property type="term" value="P:lipid metabolic process"/>
    <property type="evidence" value="ECO:0007669"/>
    <property type="project" value="UniProtKB-KW"/>
</dbReference>
<dbReference type="GO" id="GO:0003987">
    <property type="term" value="F:acetate-CoA ligase activity"/>
    <property type="evidence" value="ECO:0007669"/>
    <property type="project" value="UniProtKB-UniRule"/>
</dbReference>
<feature type="domain" description="AMP-binding enzyme C-terminal" evidence="8">
    <location>
        <begin position="454"/>
        <end position="532"/>
    </location>
</feature>
<evidence type="ECO:0000259" key="7">
    <source>
        <dbReference type="Pfam" id="PF00501"/>
    </source>
</evidence>
<evidence type="ECO:0000313" key="9">
    <source>
        <dbReference type="EMBL" id="KFZ61225.1"/>
    </source>
</evidence>
<dbReference type="Gene3D" id="3.40.50.12780">
    <property type="entry name" value="N-terminal domain of ligase-like"/>
    <property type="match status" value="1"/>
</dbReference>
<evidence type="ECO:0000256" key="5">
    <source>
        <dbReference type="ARBA" id="ARBA00023098"/>
    </source>
</evidence>
<dbReference type="NCBIfam" id="TIGR02188">
    <property type="entry name" value="Ac_CoA_lig_AcsA"/>
    <property type="match status" value="1"/>
</dbReference>
<keyword evidence="5" id="KW-0443">Lipid metabolism</keyword>
<dbReference type="CDD" id="cd05966">
    <property type="entry name" value="ACS"/>
    <property type="match status" value="1"/>
</dbReference>
<dbReference type="EC" id="6.2.1.1" evidence="6"/>
<comment type="similarity">
    <text evidence="1 6">Belongs to the ATP-dependent AMP-binding enzyme family.</text>
</comment>
<dbReference type="PANTHER" id="PTHR24095:SF110">
    <property type="entry name" value="ACETYL-COENZYME A SYNTHETASE 2-LIKE, MITOCHONDRIAL"/>
    <property type="match status" value="1"/>
</dbReference>
<dbReference type="InterPro" id="IPR000873">
    <property type="entry name" value="AMP-dep_synth/lig_dom"/>
</dbReference>
<feature type="domain" description="AMP-dependent synthetase/ligase" evidence="7">
    <location>
        <begin position="6"/>
        <end position="398"/>
    </location>
</feature>
<dbReference type="InterPro" id="IPR020845">
    <property type="entry name" value="AMP-binding_CS"/>
</dbReference>
<dbReference type="GO" id="GO:0019427">
    <property type="term" value="P:acetyl-CoA biosynthetic process from acetate"/>
    <property type="evidence" value="ECO:0007669"/>
    <property type="project" value="InterPro"/>
</dbReference>
<dbReference type="InterPro" id="IPR011904">
    <property type="entry name" value="Ac_CoA_lig"/>
</dbReference>
<dbReference type="InterPro" id="IPR025110">
    <property type="entry name" value="AMP-bd_C"/>
</dbReference>
<reference evidence="9 10" key="1">
    <citation type="submission" date="2014-04" db="EMBL/GenBank/DDBJ databases">
        <title>Genome evolution of avian class.</title>
        <authorList>
            <person name="Zhang G."/>
            <person name="Li C."/>
        </authorList>
    </citation>
    <scope>NUCLEOTIDE SEQUENCE [LARGE SCALE GENOMIC DNA]</scope>
    <source>
        <strain evidence="9">BGI_N321</strain>
    </source>
</reference>
<dbReference type="FunFam" id="3.40.50.12780:FF:000001">
    <property type="entry name" value="Acetyl-coenzyme A synthetase"/>
    <property type="match status" value="1"/>
</dbReference>
<feature type="non-terminal residue" evidence="9">
    <location>
        <position position="1"/>
    </location>
</feature>
<evidence type="ECO:0000256" key="6">
    <source>
        <dbReference type="RuleBase" id="RU361147"/>
    </source>
</evidence>
<dbReference type="InterPro" id="IPR045851">
    <property type="entry name" value="AMP-bd_C_sf"/>
</dbReference>
<dbReference type="InterPro" id="IPR042099">
    <property type="entry name" value="ANL_N_sf"/>
</dbReference>
<dbReference type="GO" id="GO:0005739">
    <property type="term" value="C:mitochondrion"/>
    <property type="evidence" value="ECO:0007669"/>
    <property type="project" value="TreeGrafter"/>
</dbReference>
<dbReference type="PROSITE" id="PS00455">
    <property type="entry name" value="AMP_BINDING"/>
    <property type="match status" value="1"/>
</dbReference>
<protein>
    <recommendedName>
        <fullName evidence="6">Acetyl-coenzyme A synthetase</fullName>
        <ecNumber evidence="6">6.2.1.1</ecNumber>
    </recommendedName>
</protein>
<evidence type="ECO:0000259" key="8">
    <source>
        <dbReference type="Pfam" id="PF13193"/>
    </source>
</evidence>
<dbReference type="PANTHER" id="PTHR24095">
    <property type="entry name" value="ACETYL-COENZYME A SYNTHETASE"/>
    <property type="match status" value="1"/>
</dbReference>
<keyword evidence="4 6" id="KW-0067">ATP-binding</keyword>
<accession>A0A094KRJ5</accession>
<dbReference type="Pfam" id="PF00501">
    <property type="entry name" value="AMP-binding"/>
    <property type="match status" value="1"/>
</dbReference>
<evidence type="ECO:0000313" key="10">
    <source>
        <dbReference type="Proteomes" id="UP000053620"/>
    </source>
</evidence>
<dbReference type="GO" id="GO:0005524">
    <property type="term" value="F:ATP binding"/>
    <property type="evidence" value="ECO:0007669"/>
    <property type="project" value="UniProtKB-UniRule"/>
</dbReference>
<keyword evidence="3 6" id="KW-0547">Nucleotide-binding</keyword>